<dbReference type="AlphaFoldDB" id="A0A2B7ZPW6"/>
<dbReference type="Gene3D" id="3.50.50.60">
    <property type="entry name" value="FAD/NAD(P)-binding domain"/>
    <property type="match status" value="1"/>
</dbReference>
<dbReference type="Proteomes" id="UP000226031">
    <property type="component" value="Unassembled WGS sequence"/>
</dbReference>
<evidence type="ECO:0000256" key="3">
    <source>
        <dbReference type="ARBA" id="ARBA00022827"/>
    </source>
</evidence>
<comment type="cofactor">
    <cofactor evidence="1">
        <name>FAD</name>
        <dbReference type="ChEBI" id="CHEBI:57692"/>
    </cofactor>
</comment>
<proteinExistence type="predicted"/>
<feature type="region of interest" description="Disordered" evidence="6">
    <location>
        <begin position="1"/>
        <end position="22"/>
    </location>
</feature>
<dbReference type="GO" id="GO:0004497">
    <property type="term" value="F:monooxygenase activity"/>
    <property type="evidence" value="ECO:0007669"/>
    <property type="project" value="UniProtKB-KW"/>
</dbReference>
<sequence length="425" mass="47085">MSATEPPSKERQNVGTAGPSSSSLVTTTVLIIGAGSTGLALAQGLKQAGISCIIVERDERLDARSRDWNMGMHWGGAALKSLVTDKTWNRLQSVQVDPSQPTAASDDLKFVNGESGELISALHVQKFYRLRRSKLRALLAEDLDIRYNMSFKNIAFSSGDSLAIVHFNDGSSIAAKLVVGADGARSNVRQLLLGPDQAAARRLPYCATFIHSKFTREQAMFLREFHPLYIAAIHPGGFFSFLGMQDAADPDRPETWTFFFYISWYSSLEEQDKTEHWTDAQRLEQVKEFSRTFTDPFKSAFEWASADCKVWYSSLHDFDPGAEGHRWGNLGGRVTLAGDSAHTMTYQRGQGLNHSLTDAAGLCEAIKKFNSKMSTQGAAISSYEEEMIHRAGGEVRLSTTNTEMLHDWQKVLQSPLMKAGLKQNK</sequence>
<keyword evidence="2" id="KW-0285">Flavoprotein</keyword>
<evidence type="ECO:0000256" key="6">
    <source>
        <dbReference type="SAM" id="MobiDB-lite"/>
    </source>
</evidence>
<dbReference type="STRING" id="73230.A0A2B7ZPW6"/>
<evidence type="ECO:0000256" key="1">
    <source>
        <dbReference type="ARBA" id="ARBA00001974"/>
    </source>
</evidence>
<keyword evidence="9" id="KW-1185">Reference proteome</keyword>
<dbReference type="PANTHER" id="PTHR47178">
    <property type="entry name" value="MONOOXYGENASE, FAD-BINDING"/>
    <property type="match status" value="1"/>
</dbReference>
<dbReference type="PRINTS" id="PR00420">
    <property type="entry name" value="RNGMNOXGNASE"/>
</dbReference>
<evidence type="ECO:0000313" key="9">
    <source>
        <dbReference type="Proteomes" id="UP000226031"/>
    </source>
</evidence>
<name>A0A2B7ZPW6_9EURO</name>
<evidence type="ECO:0000259" key="7">
    <source>
        <dbReference type="Pfam" id="PF01494"/>
    </source>
</evidence>
<evidence type="ECO:0000256" key="5">
    <source>
        <dbReference type="ARBA" id="ARBA00023033"/>
    </source>
</evidence>
<gene>
    <name evidence="8" type="ORF">GX50_01058</name>
</gene>
<dbReference type="GO" id="GO:0071949">
    <property type="term" value="F:FAD binding"/>
    <property type="evidence" value="ECO:0007669"/>
    <property type="project" value="InterPro"/>
</dbReference>
<dbReference type="PANTHER" id="PTHR47178:SF3">
    <property type="entry name" value="FAD-BINDING DOMAIN-CONTAINING PROTEIN"/>
    <property type="match status" value="1"/>
</dbReference>
<evidence type="ECO:0000313" key="8">
    <source>
        <dbReference type="EMBL" id="PGH36046.1"/>
    </source>
</evidence>
<feature type="domain" description="FAD-binding" evidence="7">
    <location>
        <begin position="171"/>
        <end position="387"/>
    </location>
</feature>
<dbReference type="SUPFAM" id="SSF51905">
    <property type="entry name" value="FAD/NAD(P)-binding domain"/>
    <property type="match status" value="1"/>
</dbReference>
<dbReference type="EMBL" id="PDND01000012">
    <property type="protein sequence ID" value="PGH36046.1"/>
    <property type="molecule type" value="Genomic_DNA"/>
</dbReference>
<accession>A0A2B7ZPW6</accession>
<keyword evidence="4" id="KW-0560">Oxidoreductase</keyword>
<keyword evidence="5" id="KW-0503">Monooxygenase</keyword>
<evidence type="ECO:0000256" key="4">
    <source>
        <dbReference type="ARBA" id="ARBA00023002"/>
    </source>
</evidence>
<dbReference type="Pfam" id="PF01494">
    <property type="entry name" value="FAD_binding_3"/>
    <property type="match status" value="2"/>
</dbReference>
<protein>
    <recommendedName>
        <fullName evidence="7">FAD-binding domain-containing protein</fullName>
    </recommendedName>
</protein>
<reference evidence="8 9" key="1">
    <citation type="submission" date="2017-10" db="EMBL/GenBank/DDBJ databases">
        <title>Comparative genomics in systemic dimorphic fungi from Ajellomycetaceae.</title>
        <authorList>
            <person name="Munoz J.F."/>
            <person name="Mcewen J.G."/>
            <person name="Clay O.K."/>
            <person name="Cuomo C.A."/>
        </authorList>
    </citation>
    <scope>NUCLEOTIDE SEQUENCE [LARGE SCALE GENOMIC DNA]</scope>
    <source>
        <strain evidence="8 9">UAMH4076</strain>
    </source>
</reference>
<keyword evidence="3" id="KW-0274">FAD</keyword>
<organism evidence="8 9">
    <name type="scientific">[Emmonsia] crescens</name>
    <dbReference type="NCBI Taxonomy" id="73230"/>
    <lineage>
        <taxon>Eukaryota</taxon>
        <taxon>Fungi</taxon>
        <taxon>Dikarya</taxon>
        <taxon>Ascomycota</taxon>
        <taxon>Pezizomycotina</taxon>
        <taxon>Eurotiomycetes</taxon>
        <taxon>Eurotiomycetidae</taxon>
        <taxon>Onygenales</taxon>
        <taxon>Ajellomycetaceae</taxon>
        <taxon>Emergomyces</taxon>
    </lineage>
</organism>
<dbReference type="InterPro" id="IPR036188">
    <property type="entry name" value="FAD/NAD-bd_sf"/>
</dbReference>
<evidence type="ECO:0000256" key="2">
    <source>
        <dbReference type="ARBA" id="ARBA00022630"/>
    </source>
</evidence>
<feature type="domain" description="FAD-binding" evidence="7">
    <location>
        <begin position="27"/>
        <end position="62"/>
    </location>
</feature>
<dbReference type="VEuPathDB" id="FungiDB:EMCG_08775"/>
<dbReference type="InterPro" id="IPR002938">
    <property type="entry name" value="FAD-bd"/>
</dbReference>
<comment type="caution">
    <text evidence="8">The sequence shown here is derived from an EMBL/GenBank/DDBJ whole genome shotgun (WGS) entry which is preliminary data.</text>
</comment>